<evidence type="ECO:0000313" key="4">
    <source>
        <dbReference type="Proteomes" id="UP001515480"/>
    </source>
</evidence>
<evidence type="ECO:0000313" key="3">
    <source>
        <dbReference type="EMBL" id="KAL1525796.1"/>
    </source>
</evidence>
<name>A0AB34JYL7_PRYPA</name>
<keyword evidence="4" id="KW-1185">Reference proteome</keyword>
<dbReference type="SUPFAM" id="SSF47769">
    <property type="entry name" value="SAM/Pointed domain"/>
    <property type="match status" value="1"/>
</dbReference>
<evidence type="ECO:0000259" key="2">
    <source>
        <dbReference type="PROSITE" id="PS50105"/>
    </source>
</evidence>
<feature type="region of interest" description="Disordered" evidence="1">
    <location>
        <begin position="147"/>
        <end position="178"/>
    </location>
</feature>
<dbReference type="PROSITE" id="PS50105">
    <property type="entry name" value="SAM_DOMAIN"/>
    <property type="match status" value="1"/>
</dbReference>
<accession>A0AB34JYL7</accession>
<comment type="caution">
    <text evidence="3">The sequence shown here is derived from an EMBL/GenBank/DDBJ whole genome shotgun (WGS) entry which is preliminary data.</text>
</comment>
<dbReference type="InterPro" id="IPR001660">
    <property type="entry name" value="SAM"/>
</dbReference>
<protein>
    <recommendedName>
        <fullName evidence="2">SAM domain-containing protein</fullName>
    </recommendedName>
</protein>
<feature type="compositionally biased region" description="Pro residues" evidence="1">
    <location>
        <begin position="156"/>
        <end position="173"/>
    </location>
</feature>
<evidence type="ECO:0000256" key="1">
    <source>
        <dbReference type="SAM" id="MobiDB-lite"/>
    </source>
</evidence>
<dbReference type="AlphaFoldDB" id="A0AB34JYL7"/>
<sequence>MIDVSVSAHFPTGGQSASTPHRSLCPAPHSAMPLVEKDVDLNGFKRGMHEEGAHVCEQYVFTVPGYDGTVWGWNDVRGFDCRACGRPATQHVVLKAPELPVPRPKAAPAVPAAVQMIDPMNLERNRTLAAEEAAKYETTDMLDDFNDPLALHARPKPPPPPPPQPAAPPPPPADLQSVQDPTLSEMLRKDADYNAAFKREVERMVQEKLLSEQLDKNKTPDAPVQALAGGERPIVTVPKDTFADAAALLASVNLQQYQSRFDEEAMDPPTLIEVLEQQGKTALDEALKELGIKSMGHRLKIINAMIVV</sequence>
<proteinExistence type="predicted"/>
<dbReference type="Gene3D" id="1.10.150.50">
    <property type="entry name" value="Transcription Factor, Ets-1"/>
    <property type="match status" value="1"/>
</dbReference>
<organism evidence="3 4">
    <name type="scientific">Prymnesium parvum</name>
    <name type="common">Toxic golden alga</name>
    <dbReference type="NCBI Taxonomy" id="97485"/>
    <lineage>
        <taxon>Eukaryota</taxon>
        <taxon>Haptista</taxon>
        <taxon>Haptophyta</taxon>
        <taxon>Prymnesiophyceae</taxon>
        <taxon>Prymnesiales</taxon>
        <taxon>Prymnesiaceae</taxon>
        <taxon>Prymnesium</taxon>
    </lineage>
</organism>
<dbReference type="Proteomes" id="UP001515480">
    <property type="component" value="Unassembled WGS sequence"/>
</dbReference>
<dbReference type="InterPro" id="IPR013761">
    <property type="entry name" value="SAM/pointed_sf"/>
</dbReference>
<dbReference type="EMBL" id="JBGBPQ010000004">
    <property type="protein sequence ID" value="KAL1525796.1"/>
    <property type="molecule type" value="Genomic_DNA"/>
</dbReference>
<dbReference type="Pfam" id="PF07647">
    <property type="entry name" value="SAM_2"/>
    <property type="match status" value="1"/>
</dbReference>
<feature type="domain" description="SAM" evidence="2">
    <location>
        <begin position="240"/>
        <end position="308"/>
    </location>
</feature>
<feature type="region of interest" description="Disordered" evidence="1">
    <location>
        <begin position="1"/>
        <end position="23"/>
    </location>
</feature>
<gene>
    <name evidence="3" type="ORF">AB1Y20_020636</name>
</gene>
<reference evidence="3 4" key="1">
    <citation type="journal article" date="2024" name="Science">
        <title>Giant polyketide synthase enzymes in the biosynthesis of giant marine polyether toxins.</title>
        <authorList>
            <person name="Fallon T.R."/>
            <person name="Shende V.V."/>
            <person name="Wierzbicki I.H."/>
            <person name="Pendleton A.L."/>
            <person name="Watervoot N.F."/>
            <person name="Auber R.P."/>
            <person name="Gonzalez D.J."/>
            <person name="Wisecaver J.H."/>
            <person name="Moore B.S."/>
        </authorList>
    </citation>
    <scope>NUCLEOTIDE SEQUENCE [LARGE SCALE GENOMIC DNA]</scope>
    <source>
        <strain evidence="3 4">12B1</strain>
    </source>
</reference>